<dbReference type="GeneID" id="8859894"/>
<organism evidence="2">
    <name type="scientific">Naegleria gruberi</name>
    <name type="common">Amoeba</name>
    <dbReference type="NCBI Taxonomy" id="5762"/>
    <lineage>
        <taxon>Eukaryota</taxon>
        <taxon>Discoba</taxon>
        <taxon>Heterolobosea</taxon>
        <taxon>Tetramitia</taxon>
        <taxon>Eutetramitia</taxon>
        <taxon>Vahlkampfiidae</taxon>
        <taxon>Naegleria</taxon>
    </lineage>
</organism>
<dbReference type="KEGG" id="ngr:NAEGRDRAFT_65579"/>
<dbReference type="VEuPathDB" id="AmoebaDB:NAEGRDRAFT_65579"/>
<dbReference type="Proteomes" id="UP000006671">
    <property type="component" value="Unassembled WGS sequence"/>
</dbReference>
<dbReference type="EMBL" id="GG738858">
    <property type="protein sequence ID" value="EFC46656.1"/>
    <property type="molecule type" value="Genomic_DNA"/>
</dbReference>
<protein>
    <submittedName>
        <fullName evidence="1">Predicted protein</fullName>
    </submittedName>
</protein>
<sequence>MSQSLYHHLSQIQEENPTVMNTNDKITKFFDLREGEVTNFTKFNAESLGKIMNRDFGDKSDLVEVNTLEEFEKFEWFARLKEILRNDCNINPTTLQSFKFYFSYNSYGGGFREEHRYIGIPKVFMLYFEVSDSW</sequence>
<reference evidence="1 2" key="1">
    <citation type="journal article" date="2010" name="Cell">
        <title>The genome of Naegleria gruberi illuminates early eukaryotic versatility.</title>
        <authorList>
            <person name="Fritz-Laylin L.K."/>
            <person name="Prochnik S.E."/>
            <person name="Ginger M.L."/>
            <person name="Dacks J.B."/>
            <person name="Carpenter M.L."/>
            <person name="Field M.C."/>
            <person name="Kuo A."/>
            <person name="Paredez A."/>
            <person name="Chapman J."/>
            <person name="Pham J."/>
            <person name="Shu S."/>
            <person name="Neupane R."/>
            <person name="Cipriano M."/>
            <person name="Mancuso J."/>
            <person name="Tu H."/>
            <person name="Salamov A."/>
            <person name="Lindquist E."/>
            <person name="Shapiro H."/>
            <person name="Lucas S."/>
            <person name="Grigoriev I.V."/>
            <person name="Cande W.Z."/>
            <person name="Fulton C."/>
            <person name="Rokhsar D.S."/>
            <person name="Dawson S.C."/>
        </authorList>
    </citation>
    <scope>NUCLEOTIDE SEQUENCE [LARGE SCALE GENOMIC DNA]</scope>
    <source>
        <strain evidence="1 2">NEG-M</strain>
    </source>
</reference>
<dbReference type="RefSeq" id="XP_002679400.1">
    <property type="nucleotide sequence ID" value="XM_002679354.1"/>
</dbReference>
<dbReference type="InParanoid" id="D2V964"/>
<evidence type="ECO:0000313" key="2">
    <source>
        <dbReference type="Proteomes" id="UP000006671"/>
    </source>
</evidence>
<dbReference type="AlphaFoldDB" id="D2V964"/>
<evidence type="ECO:0000313" key="1">
    <source>
        <dbReference type="EMBL" id="EFC46656.1"/>
    </source>
</evidence>
<gene>
    <name evidence="1" type="ORF">NAEGRDRAFT_65579</name>
</gene>
<accession>D2V964</accession>
<name>D2V964_NAEGR</name>
<keyword evidence="2" id="KW-1185">Reference proteome</keyword>
<proteinExistence type="predicted"/>